<dbReference type="STRING" id="39482.ERS852491_04305"/>
<dbReference type="EMBL" id="CYZU01000058">
    <property type="protein sequence ID" value="CUP11664.1"/>
    <property type="molecule type" value="Genomic_DNA"/>
</dbReference>
<organism evidence="2 3">
    <name type="scientific">Faecalicatena contorta</name>
    <dbReference type="NCBI Taxonomy" id="39482"/>
    <lineage>
        <taxon>Bacteria</taxon>
        <taxon>Bacillati</taxon>
        <taxon>Bacillota</taxon>
        <taxon>Clostridia</taxon>
        <taxon>Lachnospirales</taxon>
        <taxon>Lachnospiraceae</taxon>
        <taxon>Faecalicatena</taxon>
    </lineage>
</organism>
<dbReference type="InterPro" id="IPR029002">
    <property type="entry name" value="PLPC/GPLD1"/>
</dbReference>
<accession>A0A174KHT8</accession>
<dbReference type="Proteomes" id="UP000095544">
    <property type="component" value="Unassembled WGS sequence"/>
</dbReference>
<dbReference type="Pfam" id="PF00882">
    <property type="entry name" value="Zn_dep_PLPC"/>
    <property type="match status" value="1"/>
</dbReference>
<evidence type="ECO:0000313" key="2">
    <source>
        <dbReference type="EMBL" id="CUP11664.1"/>
    </source>
</evidence>
<evidence type="ECO:0000259" key="1">
    <source>
        <dbReference type="Pfam" id="PF00882"/>
    </source>
</evidence>
<proteinExistence type="predicted"/>
<dbReference type="OrthoDB" id="9810528at2"/>
<dbReference type="AlphaFoldDB" id="A0A174KHT8"/>
<reference evidence="2 3" key="1">
    <citation type="submission" date="2015-09" db="EMBL/GenBank/DDBJ databases">
        <authorList>
            <consortium name="Pathogen Informatics"/>
        </authorList>
    </citation>
    <scope>NUCLEOTIDE SEQUENCE [LARGE SCALE GENOMIC DNA]</scope>
    <source>
        <strain evidence="2 3">2789STDY5834876</strain>
    </source>
</reference>
<name>A0A174KHT8_9FIRM</name>
<evidence type="ECO:0000313" key="3">
    <source>
        <dbReference type="Proteomes" id="UP000095544"/>
    </source>
</evidence>
<protein>
    <recommendedName>
        <fullName evidence="1">Phospholipase C/D domain-containing protein</fullName>
    </recommendedName>
</protein>
<sequence length="273" mass="30926">MPTTYAHYRFGKDVISALPRPLEKAVENNRELFDIGLHGPDILFYYKALKSNPVSGQGYALHDKMADQFFSHAAEIISKTDDSAAARAYMYGFICHFALDSECHKYIEKMIQVSGISHSEIEMEFDRYLLTGDHINPVTYFSAKHIHPTMENAKVIAPFFEDLSVDTVKKALSSMITYHKLLLAPGQKKRKLVFGAMKVMGKYDSMHGMVMSEEANPQCENYCLLLKKLYAGAVPLAADLIIKFQKVLFQDAELPVRFHETFGAGEDWKELPL</sequence>
<gene>
    <name evidence="2" type="ORF">ERS852491_04305</name>
</gene>
<dbReference type="RefSeq" id="WP_055154928.1">
    <property type="nucleotide sequence ID" value="NZ_CYZU01000058.1"/>
</dbReference>
<feature type="domain" description="Phospholipase C/D" evidence="1">
    <location>
        <begin position="7"/>
        <end position="139"/>
    </location>
</feature>